<dbReference type="Gene3D" id="1.10.260.40">
    <property type="entry name" value="lambda repressor-like DNA-binding domains"/>
    <property type="match status" value="1"/>
</dbReference>
<dbReference type="SUPFAM" id="SSF47413">
    <property type="entry name" value="lambda repressor-like DNA-binding domains"/>
    <property type="match status" value="1"/>
</dbReference>
<accession>A0A2A5RJ59</accession>
<dbReference type="Proteomes" id="UP000218181">
    <property type="component" value="Unassembled WGS sequence"/>
</dbReference>
<dbReference type="InterPro" id="IPR010982">
    <property type="entry name" value="Lambda_DNA-bd_dom_sf"/>
</dbReference>
<dbReference type="STRING" id="1291764.GCA_001311235_02429"/>
<dbReference type="PROSITE" id="PS50943">
    <property type="entry name" value="HTH_CROC1"/>
    <property type="match status" value="1"/>
</dbReference>
<gene>
    <name evidence="3" type="ORF">RT41_GL000449</name>
</gene>
<keyword evidence="4" id="KW-1185">Reference proteome</keyword>
<dbReference type="PANTHER" id="PTHR46558:SF11">
    <property type="entry name" value="HTH-TYPE TRANSCRIPTIONAL REGULATOR XRE"/>
    <property type="match status" value="1"/>
</dbReference>
<evidence type="ECO:0000313" key="4">
    <source>
        <dbReference type="Proteomes" id="UP000218181"/>
    </source>
</evidence>
<protein>
    <recommendedName>
        <fullName evidence="2">HTH cro/C1-type domain-containing protein</fullName>
    </recommendedName>
</protein>
<dbReference type="InterPro" id="IPR001387">
    <property type="entry name" value="Cro/C1-type_HTH"/>
</dbReference>
<organism evidence="3 4">
    <name type="scientific">Lactococcus fujiensis JCM 16395</name>
    <dbReference type="NCBI Taxonomy" id="1291764"/>
    <lineage>
        <taxon>Bacteria</taxon>
        <taxon>Bacillati</taxon>
        <taxon>Bacillota</taxon>
        <taxon>Bacilli</taxon>
        <taxon>Lactobacillales</taxon>
        <taxon>Streptococcaceae</taxon>
        <taxon>Lactococcus</taxon>
    </lineage>
</organism>
<sequence>MTLTSERIRQSRKDKALTLQELAEMMKVNKSTIVKWENGTNVPRIQTIESLSQFLEVDKGYLLGTQNERRTMSLTEFVESIDENQLVYNYRHLSRENKVILKGITDLMLENQE</sequence>
<dbReference type="AlphaFoldDB" id="A0A2A5RJ59"/>
<keyword evidence="1" id="KW-0238">DNA-binding</keyword>
<dbReference type="RefSeq" id="WP_054639708.1">
    <property type="nucleotide sequence ID" value="NZ_BBAL01000009.1"/>
</dbReference>
<dbReference type="PANTHER" id="PTHR46558">
    <property type="entry name" value="TRACRIPTIONAL REGULATORY PROTEIN-RELATED-RELATED"/>
    <property type="match status" value="1"/>
</dbReference>
<evidence type="ECO:0000259" key="2">
    <source>
        <dbReference type="PROSITE" id="PS50943"/>
    </source>
</evidence>
<feature type="domain" description="HTH cro/C1-type" evidence="2">
    <location>
        <begin position="8"/>
        <end position="62"/>
    </location>
</feature>
<evidence type="ECO:0000256" key="1">
    <source>
        <dbReference type="ARBA" id="ARBA00023125"/>
    </source>
</evidence>
<comment type="caution">
    <text evidence="3">The sequence shown here is derived from an EMBL/GenBank/DDBJ whole genome shotgun (WGS) entry which is preliminary data.</text>
</comment>
<dbReference type="GO" id="GO:0003677">
    <property type="term" value="F:DNA binding"/>
    <property type="evidence" value="ECO:0007669"/>
    <property type="project" value="UniProtKB-KW"/>
</dbReference>
<reference evidence="3 4" key="1">
    <citation type="submission" date="2014-12" db="EMBL/GenBank/DDBJ databases">
        <title>Draft genome sequences of 10 type strains of Lactococcus.</title>
        <authorList>
            <person name="Sun Z."/>
            <person name="Zhong Z."/>
            <person name="Liu W."/>
            <person name="Zhang W."/>
            <person name="Zhang H."/>
        </authorList>
    </citation>
    <scope>NUCLEOTIDE SEQUENCE [LARGE SCALE GENOMIC DNA]</scope>
    <source>
        <strain evidence="3 4">JCM 16395</strain>
    </source>
</reference>
<dbReference type="OrthoDB" id="2220167at2"/>
<dbReference type="SMART" id="SM00530">
    <property type="entry name" value="HTH_XRE"/>
    <property type="match status" value="1"/>
</dbReference>
<name>A0A2A5RJ59_9LACT</name>
<proteinExistence type="predicted"/>
<dbReference type="EMBL" id="JXJU01000011">
    <property type="protein sequence ID" value="PCR99148.1"/>
    <property type="molecule type" value="Genomic_DNA"/>
</dbReference>
<dbReference type="Pfam" id="PF12844">
    <property type="entry name" value="HTH_19"/>
    <property type="match status" value="1"/>
</dbReference>
<evidence type="ECO:0000313" key="3">
    <source>
        <dbReference type="EMBL" id="PCR99148.1"/>
    </source>
</evidence>
<dbReference type="CDD" id="cd00093">
    <property type="entry name" value="HTH_XRE"/>
    <property type="match status" value="1"/>
</dbReference>